<proteinExistence type="predicted"/>
<gene>
    <name evidence="1" type="ORF">ACU52_13670</name>
</gene>
<comment type="caution">
    <text evidence="1">The sequence shown here is derived from an EMBL/GenBank/DDBJ whole genome shotgun (WGS) entry which is preliminary data.</text>
</comment>
<evidence type="ECO:0000313" key="2">
    <source>
        <dbReference type="Proteomes" id="UP000036951"/>
    </source>
</evidence>
<dbReference type="EMBL" id="LFQU01000042">
    <property type="protein sequence ID" value="KOO66863.1"/>
    <property type="molecule type" value="Genomic_DNA"/>
</dbReference>
<dbReference type="AlphaFoldDB" id="A0A8E1QZ99"/>
<protein>
    <submittedName>
        <fullName evidence="1">Uncharacterized protein</fullName>
    </submittedName>
</protein>
<keyword evidence="2" id="KW-1185">Reference proteome</keyword>
<name>A0A8E1QZ99_9BACT</name>
<dbReference type="Proteomes" id="UP000036951">
    <property type="component" value="Unassembled WGS sequence"/>
</dbReference>
<organism evidence="1 2">
    <name type="scientific">Xylanibacter rarus</name>
    <dbReference type="NCBI Taxonomy" id="1676614"/>
    <lineage>
        <taxon>Bacteria</taxon>
        <taxon>Pseudomonadati</taxon>
        <taxon>Bacteroidota</taxon>
        <taxon>Bacteroidia</taxon>
        <taxon>Bacteroidales</taxon>
        <taxon>Prevotellaceae</taxon>
        <taxon>Xylanibacter</taxon>
    </lineage>
</organism>
<dbReference type="NCBIfam" id="NF033852">
    <property type="entry name" value="fulvocin_rel"/>
    <property type="match status" value="1"/>
</dbReference>
<accession>A0A8E1QZ99</accession>
<reference evidence="1 2" key="1">
    <citation type="submission" date="2015-06" db="EMBL/GenBank/DDBJ databases">
        <title>Prevotella sp. 109, sp. nov., a novel member of the family Prevotellaceae isolated from human faeces.</title>
        <authorList>
            <person name="Shkoporov A.N."/>
            <person name="Chaplin A.V."/>
            <person name="Kafarskaia L.I."/>
            <person name="Efimov B.A."/>
        </authorList>
    </citation>
    <scope>NUCLEOTIDE SEQUENCE [LARGE SCALE GENOMIC DNA]</scope>
    <source>
        <strain evidence="1 2">109</strain>
    </source>
</reference>
<evidence type="ECO:0000313" key="1">
    <source>
        <dbReference type="EMBL" id="KOO66863.1"/>
    </source>
</evidence>
<sequence>MFFLLLAPYMVYAQTDSVCCGDSVSEAWTEANKDRIAMMTRSEWLKLPTDGIRRAAYTRFTPEQRVQFWKDKLTDIAADDKLSEKEKSHVMKLYDFIDSHQGLFTGKQITPEQDTEVNTFMAGWMQTAERQFRWSRQMVYSIAASGEEMVIKYEND</sequence>